<evidence type="ECO:0000256" key="1">
    <source>
        <dbReference type="ARBA" id="ARBA00009232"/>
    </source>
</evidence>
<evidence type="ECO:0000256" key="5">
    <source>
        <dbReference type="HAMAP-Rule" id="MF_00527"/>
    </source>
</evidence>
<dbReference type="AlphaFoldDB" id="A0A1H1A2W4"/>
<dbReference type="InterPro" id="IPR036995">
    <property type="entry name" value="MPG_sf"/>
</dbReference>
<proteinExistence type="inferred from homology"/>
<keyword evidence="2 5" id="KW-0227">DNA damage</keyword>
<organism evidence="6 7">
    <name type="scientific">Leucobacter chromiiresistens</name>
    <dbReference type="NCBI Taxonomy" id="1079994"/>
    <lineage>
        <taxon>Bacteria</taxon>
        <taxon>Bacillati</taxon>
        <taxon>Actinomycetota</taxon>
        <taxon>Actinomycetes</taxon>
        <taxon>Micrococcales</taxon>
        <taxon>Microbacteriaceae</taxon>
        <taxon>Leucobacter</taxon>
    </lineage>
</organism>
<sequence length="236" mass="24835">MIASGATRRTGAIGTGTMETMQRDDFLRPALEVAPHLLGSLLSVDAPGGRVTIRITEVEAYHGVGVPGVRDAGSHARNGRTERNASMFGPPGHAYVYFSYGMHFAVNLVCSPEGSASGVLVRAGEVVAGADVARERRSARRAGTDVPADHLARGPGNVAQALGIRRETHDGRSLFAEPFSLQLPDRAVPTIASGPRVGVAGVAGGPEFPWRFWIPGEPSVSAFRPGRGAPRPVRRS</sequence>
<dbReference type="Proteomes" id="UP000182690">
    <property type="component" value="Unassembled WGS sequence"/>
</dbReference>
<dbReference type="InterPro" id="IPR003180">
    <property type="entry name" value="MPG"/>
</dbReference>
<dbReference type="InterPro" id="IPR011034">
    <property type="entry name" value="Formyl_transferase-like_C_sf"/>
</dbReference>
<evidence type="ECO:0000313" key="7">
    <source>
        <dbReference type="Proteomes" id="UP000182690"/>
    </source>
</evidence>
<reference evidence="6 7" key="1">
    <citation type="submission" date="2016-10" db="EMBL/GenBank/DDBJ databases">
        <authorList>
            <person name="de Groot N.N."/>
        </authorList>
    </citation>
    <scope>NUCLEOTIDE SEQUENCE [LARGE SCALE GENOMIC DNA]</scope>
    <source>
        <strain evidence="6 7">DSM 22788</strain>
    </source>
</reference>
<dbReference type="EMBL" id="FNKB01000001">
    <property type="protein sequence ID" value="SDQ33989.1"/>
    <property type="molecule type" value="Genomic_DNA"/>
</dbReference>
<dbReference type="EC" id="3.2.2.-" evidence="5"/>
<gene>
    <name evidence="6" type="ORF">SAMN04488565_2291</name>
</gene>
<dbReference type="GO" id="GO:0003677">
    <property type="term" value="F:DNA binding"/>
    <property type="evidence" value="ECO:0007669"/>
    <property type="project" value="InterPro"/>
</dbReference>
<evidence type="ECO:0000313" key="6">
    <source>
        <dbReference type="EMBL" id="SDQ33989.1"/>
    </source>
</evidence>
<dbReference type="PANTHER" id="PTHR10429">
    <property type="entry name" value="DNA-3-METHYLADENINE GLYCOSYLASE"/>
    <property type="match status" value="1"/>
</dbReference>
<name>A0A1H1A2W4_9MICO</name>
<dbReference type="Pfam" id="PF02245">
    <property type="entry name" value="Pur_DNA_glyco"/>
    <property type="match status" value="1"/>
</dbReference>
<dbReference type="GO" id="GO:0006284">
    <property type="term" value="P:base-excision repair"/>
    <property type="evidence" value="ECO:0007669"/>
    <property type="project" value="InterPro"/>
</dbReference>
<dbReference type="Gene3D" id="3.10.300.10">
    <property type="entry name" value="Methylpurine-DNA glycosylase (MPG)"/>
    <property type="match status" value="1"/>
</dbReference>
<dbReference type="NCBIfam" id="NF002003">
    <property type="entry name" value="PRK00802.1-3"/>
    <property type="match status" value="1"/>
</dbReference>
<keyword evidence="3 5" id="KW-0378">Hydrolase</keyword>
<dbReference type="STRING" id="1079994.SAMN04488565_2291"/>
<keyword evidence="4 5" id="KW-0234">DNA repair</keyword>
<dbReference type="CDD" id="cd00540">
    <property type="entry name" value="AAG"/>
    <property type="match status" value="1"/>
</dbReference>
<dbReference type="eggNOG" id="COG2094">
    <property type="taxonomic scope" value="Bacteria"/>
</dbReference>
<evidence type="ECO:0000256" key="4">
    <source>
        <dbReference type="ARBA" id="ARBA00023204"/>
    </source>
</evidence>
<dbReference type="NCBIfam" id="TIGR00567">
    <property type="entry name" value="3mg"/>
    <property type="match status" value="1"/>
</dbReference>
<dbReference type="PANTHER" id="PTHR10429:SF0">
    <property type="entry name" value="DNA-3-METHYLADENINE GLYCOSYLASE"/>
    <property type="match status" value="1"/>
</dbReference>
<evidence type="ECO:0000256" key="2">
    <source>
        <dbReference type="ARBA" id="ARBA00022763"/>
    </source>
</evidence>
<dbReference type="SUPFAM" id="SSF50486">
    <property type="entry name" value="FMT C-terminal domain-like"/>
    <property type="match status" value="1"/>
</dbReference>
<evidence type="ECO:0000256" key="3">
    <source>
        <dbReference type="ARBA" id="ARBA00022801"/>
    </source>
</evidence>
<accession>A0A1H1A2W4</accession>
<comment type="similarity">
    <text evidence="1 5">Belongs to the DNA glycosylase MPG family.</text>
</comment>
<dbReference type="GO" id="GO:0003905">
    <property type="term" value="F:alkylbase DNA N-glycosylase activity"/>
    <property type="evidence" value="ECO:0007669"/>
    <property type="project" value="InterPro"/>
</dbReference>
<dbReference type="HAMAP" id="MF_00527">
    <property type="entry name" value="3MGH"/>
    <property type="match status" value="1"/>
</dbReference>
<protein>
    <recommendedName>
        <fullName evidence="5">Putative 3-methyladenine DNA glycosylase</fullName>
        <ecNumber evidence="5">3.2.2.-</ecNumber>
    </recommendedName>
</protein>